<dbReference type="Pfam" id="PF12833">
    <property type="entry name" value="HTH_18"/>
    <property type="match status" value="1"/>
</dbReference>
<dbReference type="InterPro" id="IPR046532">
    <property type="entry name" value="DUF6597"/>
</dbReference>
<dbReference type="EMBL" id="MSCK01000001">
    <property type="protein sequence ID" value="PQJ73343.1"/>
    <property type="molecule type" value="Genomic_DNA"/>
</dbReference>
<evidence type="ECO:0000313" key="2">
    <source>
        <dbReference type="EMBL" id="PQJ73343.1"/>
    </source>
</evidence>
<dbReference type="Gene3D" id="1.10.10.60">
    <property type="entry name" value="Homeodomain-like"/>
    <property type="match status" value="1"/>
</dbReference>
<dbReference type="AlphaFoldDB" id="A0A2P6CEK7"/>
<sequence>MNFKFLDKKDSRGIVNNLFSISFTKEDLPFKTIIIPIGLPSLVYIFSKNQTVLFNKKITPLQGLTVSGQFSSTYHYHVNDESYNVGINLHPTALYKILQIDISTLTNRLVPLIEIDKDLFKRMNPFFLNYKQDPSSFITNIIAFIESLELIDDKDVKHIDKAIAYIDKNEGMINVLDLLKILPFSQKSLETKFKKIIGITPGKFIRLSRFTKLMRKYEDKKLSLKDLIHKYNYYDHSHFLKDFKLFMPESPKSYFKNEYPLIKSYSKDL</sequence>
<reference evidence="2 3" key="1">
    <citation type="submission" date="2016-12" db="EMBL/GenBank/DDBJ databases">
        <title>Trade-off between light-utilization and light-protection in marine flavobacteria.</title>
        <authorList>
            <person name="Kumagai Y."/>
            <person name="Yoshizawa S."/>
            <person name="Kogure K."/>
            <person name="Iwasaki W."/>
        </authorList>
    </citation>
    <scope>NUCLEOTIDE SEQUENCE [LARGE SCALE GENOMIC DNA]</scope>
    <source>
        <strain evidence="2 3">KCTC 12100</strain>
    </source>
</reference>
<dbReference type="Pfam" id="PF20240">
    <property type="entry name" value="DUF6597"/>
    <property type="match status" value="1"/>
</dbReference>
<dbReference type="OrthoDB" id="511992at2"/>
<evidence type="ECO:0000259" key="1">
    <source>
        <dbReference type="PROSITE" id="PS01124"/>
    </source>
</evidence>
<dbReference type="PROSITE" id="PS01124">
    <property type="entry name" value="HTH_ARAC_FAMILY_2"/>
    <property type="match status" value="1"/>
</dbReference>
<evidence type="ECO:0000313" key="3">
    <source>
        <dbReference type="Proteomes" id="UP000247345"/>
    </source>
</evidence>
<dbReference type="SMART" id="SM00342">
    <property type="entry name" value="HTH_ARAC"/>
    <property type="match status" value="1"/>
</dbReference>
<gene>
    <name evidence="2" type="ORF">BTO14_08740</name>
</gene>
<dbReference type="RefSeq" id="WP_105049009.1">
    <property type="nucleotide sequence ID" value="NZ_CP150661.1"/>
</dbReference>
<dbReference type="GO" id="GO:0003700">
    <property type="term" value="F:DNA-binding transcription factor activity"/>
    <property type="evidence" value="ECO:0007669"/>
    <property type="project" value="InterPro"/>
</dbReference>
<comment type="caution">
    <text evidence="2">The sequence shown here is derived from an EMBL/GenBank/DDBJ whole genome shotgun (WGS) entry which is preliminary data.</text>
</comment>
<feature type="domain" description="HTH araC/xylS-type" evidence="1">
    <location>
        <begin position="160"/>
        <end position="257"/>
    </location>
</feature>
<name>A0A2P6CEK7_9FLAO</name>
<proteinExistence type="predicted"/>
<dbReference type="GO" id="GO:0043565">
    <property type="term" value="F:sequence-specific DNA binding"/>
    <property type="evidence" value="ECO:0007669"/>
    <property type="project" value="InterPro"/>
</dbReference>
<protein>
    <recommendedName>
        <fullName evidence="1">HTH araC/xylS-type domain-containing protein</fullName>
    </recommendedName>
</protein>
<keyword evidence="3" id="KW-1185">Reference proteome</keyword>
<organism evidence="2 3">
    <name type="scientific">Polaribacter butkevichii</name>
    <dbReference type="NCBI Taxonomy" id="218490"/>
    <lineage>
        <taxon>Bacteria</taxon>
        <taxon>Pseudomonadati</taxon>
        <taxon>Bacteroidota</taxon>
        <taxon>Flavobacteriia</taxon>
        <taxon>Flavobacteriales</taxon>
        <taxon>Flavobacteriaceae</taxon>
    </lineage>
</organism>
<accession>A0A2P6CEK7</accession>
<dbReference type="Proteomes" id="UP000247345">
    <property type="component" value="Unassembled WGS sequence"/>
</dbReference>
<dbReference type="InterPro" id="IPR018060">
    <property type="entry name" value="HTH_AraC"/>
</dbReference>